<dbReference type="EMBL" id="VTOZ01000006">
    <property type="protein sequence ID" value="TYZ29834.1"/>
    <property type="molecule type" value="Genomic_DNA"/>
</dbReference>
<dbReference type="Gene3D" id="3.20.20.80">
    <property type="entry name" value="Glycosidases"/>
    <property type="match status" value="1"/>
</dbReference>
<dbReference type="PANTHER" id="PTHR41244">
    <property type="entry name" value="RHAMNAN SYNTHESIS F"/>
    <property type="match status" value="1"/>
</dbReference>
<dbReference type="Pfam" id="PF14307">
    <property type="entry name" value="Glyco_tran_WbsX"/>
    <property type="match status" value="1"/>
</dbReference>
<accession>A0A5D6WTZ1</accession>
<comment type="caution">
    <text evidence="1">The sequence shown here is derived from an EMBL/GenBank/DDBJ whole genome shotgun (WGS) entry which is preliminary data.</text>
</comment>
<evidence type="ECO:0000313" key="1">
    <source>
        <dbReference type="EMBL" id="TYZ29834.1"/>
    </source>
</evidence>
<dbReference type="AlphaFoldDB" id="A0A5D6WTZ1"/>
<gene>
    <name evidence="1" type="ORF">FZ041_04410</name>
</gene>
<keyword evidence="2" id="KW-1185">Reference proteome</keyword>
<dbReference type="Proteomes" id="UP000322783">
    <property type="component" value="Unassembled WGS sequence"/>
</dbReference>
<dbReference type="GO" id="GO:0016740">
    <property type="term" value="F:transferase activity"/>
    <property type="evidence" value="ECO:0007669"/>
    <property type="project" value="UniProtKB-KW"/>
</dbReference>
<protein>
    <submittedName>
        <fullName evidence="1">Glycosyl transferase</fullName>
    </submittedName>
</protein>
<keyword evidence="1" id="KW-0808">Transferase</keyword>
<organism evidence="1 2">
    <name type="scientific">Selenomonas caprae</name>
    <dbReference type="NCBI Taxonomy" id="2606905"/>
    <lineage>
        <taxon>Bacteria</taxon>
        <taxon>Bacillati</taxon>
        <taxon>Bacillota</taxon>
        <taxon>Negativicutes</taxon>
        <taxon>Selenomonadales</taxon>
        <taxon>Selenomonadaceae</taxon>
        <taxon>Selenomonas</taxon>
    </lineage>
</organism>
<evidence type="ECO:0000313" key="2">
    <source>
        <dbReference type="Proteomes" id="UP000322783"/>
    </source>
</evidence>
<proteinExistence type="predicted"/>
<name>A0A5D6WTZ1_9FIRM</name>
<dbReference type="PANTHER" id="PTHR41244:SF1">
    <property type="entry name" value="GLYCOSYLTRANSFERASE"/>
    <property type="match status" value="1"/>
</dbReference>
<dbReference type="InterPro" id="IPR032719">
    <property type="entry name" value="WbsX"/>
</dbReference>
<sequence>MDEDERNRIENNKRGKELKMDTKIISMYLPQYHVIPENSKFWGEGFTDWVSVKQAKPLYNGHYEPRVPYRNNYYDLSQKENIKWQAEMAKKHGIFGFAMYHYWFSVDKCVLTKPAEIILENKDIDMPFCFAWDNGAWKMSWSNVQGNSWAPMYEKNNDNENGVLIPFILGGEKEWKKHFEYLLPYFKDERYIKTDNKPVFIIWSYSDAINKMAEYWNRLALDYGFMGMDIIFKHPVKDRIPSKYSQFYYEPSHSTWETLKYRVINRFKRVVGYNGHLKKYNYDATWKRIIKNAEKNKNANIYYGGFVDYDDTPRRGVNGSYVDGADPHKFHRYLKRLKSISDKQGKEYIFLTAWNEWGEGAYLEPDTRFGFSYLEAVKDIVVKESRNNK</sequence>
<reference evidence="1 2" key="1">
    <citation type="submission" date="2019-08" db="EMBL/GenBank/DDBJ databases">
        <title>Selenomonas sp. mPRGC5 and Selenomonas sp. mPRGC8 isolated from ruminal fluid of dairy goat (Capra hircus).</title>
        <authorList>
            <person name="Poothong S."/>
            <person name="Nuengjamnong C."/>
            <person name="Tanasupawat S."/>
        </authorList>
    </citation>
    <scope>NUCLEOTIDE SEQUENCE [LARGE SCALE GENOMIC DNA]</scope>
    <source>
        <strain evidence="2">mPRGC8</strain>
    </source>
</reference>
<dbReference type="RefSeq" id="WP_149188669.1">
    <property type="nucleotide sequence ID" value="NZ_VTOZ01000006.1"/>
</dbReference>
<dbReference type="CDD" id="cd11579">
    <property type="entry name" value="Glyco_tran_WbsX"/>
    <property type="match status" value="1"/>
</dbReference>